<feature type="chain" id="PRO_5044259516" description="Lipoprotein" evidence="2">
    <location>
        <begin position="24"/>
        <end position="192"/>
    </location>
</feature>
<dbReference type="EMBL" id="CP163432">
    <property type="protein sequence ID" value="XDQ16043.1"/>
    <property type="molecule type" value="Genomic_DNA"/>
</dbReference>
<gene>
    <name evidence="3" type="ORF">AB5J55_43990</name>
</gene>
<proteinExistence type="predicted"/>
<feature type="compositionally biased region" description="Low complexity" evidence="1">
    <location>
        <begin position="34"/>
        <end position="46"/>
    </location>
</feature>
<organism evidence="3">
    <name type="scientific">Streptomyces sp. R11</name>
    <dbReference type="NCBI Taxonomy" id="3238625"/>
    <lineage>
        <taxon>Bacteria</taxon>
        <taxon>Bacillati</taxon>
        <taxon>Actinomycetota</taxon>
        <taxon>Actinomycetes</taxon>
        <taxon>Kitasatosporales</taxon>
        <taxon>Streptomycetaceae</taxon>
        <taxon>Streptomyces</taxon>
    </lineage>
</organism>
<dbReference type="PROSITE" id="PS51257">
    <property type="entry name" value="PROKAR_LIPOPROTEIN"/>
    <property type="match status" value="1"/>
</dbReference>
<feature type="signal peptide" evidence="2">
    <location>
        <begin position="1"/>
        <end position="23"/>
    </location>
</feature>
<keyword evidence="2" id="KW-0732">Signal</keyword>
<feature type="region of interest" description="Disordered" evidence="1">
    <location>
        <begin position="30"/>
        <end position="57"/>
    </location>
</feature>
<reference evidence="3" key="1">
    <citation type="submission" date="2024-07" db="EMBL/GenBank/DDBJ databases">
        <authorList>
            <person name="Yu S.T."/>
        </authorList>
    </citation>
    <scope>NUCLEOTIDE SEQUENCE</scope>
    <source>
        <strain evidence="3">R11</strain>
    </source>
</reference>
<dbReference type="RefSeq" id="WP_369275966.1">
    <property type="nucleotide sequence ID" value="NZ_CP163432.1"/>
</dbReference>
<evidence type="ECO:0000256" key="2">
    <source>
        <dbReference type="SAM" id="SignalP"/>
    </source>
</evidence>
<evidence type="ECO:0000313" key="3">
    <source>
        <dbReference type="EMBL" id="XDQ16043.1"/>
    </source>
</evidence>
<dbReference type="AlphaFoldDB" id="A0AB39NGS0"/>
<evidence type="ECO:0008006" key="4">
    <source>
        <dbReference type="Google" id="ProtNLM"/>
    </source>
</evidence>
<name>A0AB39NGS0_9ACTN</name>
<sequence length="192" mass="20197">MRSRYSGRLVLAAAAACALAVTATGCGGSEAKVASATQGSSSAGATNEGEPDSEVARYAESQRKVVACLRKEGVDVPDPDARGEIDTTSLGNWKQDAATRQAMEKCQPLGLPVPDSIREALEPTQSPEDAKKNRRYATCMQENGAPDFPDVDEKGNFSDGAWNRTAAAQRAESLCYKEVFGVDLSARPPAAG</sequence>
<accession>A0AB39NGS0</accession>
<evidence type="ECO:0000256" key="1">
    <source>
        <dbReference type="SAM" id="MobiDB-lite"/>
    </source>
</evidence>
<protein>
    <recommendedName>
        <fullName evidence="4">Lipoprotein</fullName>
    </recommendedName>
</protein>